<name>A0A1E3NMZ2_9ASCO</name>
<dbReference type="Proteomes" id="UP000094455">
    <property type="component" value="Unassembled WGS sequence"/>
</dbReference>
<evidence type="ECO:0008006" key="3">
    <source>
        <dbReference type="Google" id="ProtNLM"/>
    </source>
</evidence>
<dbReference type="RefSeq" id="XP_019018579.1">
    <property type="nucleotide sequence ID" value="XM_019163947.1"/>
</dbReference>
<dbReference type="GeneID" id="30180634"/>
<dbReference type="PANTHER" id="PTHR31902">
    <property type="entry name" value="ACTIN PATCHES DISTAL PROTEIN 1"/>
    <property type="match status" value="1"/>
</dbReference>
<dbReference type="AlphaFoldDB" id="A0A1E3NMZ2"/>
<gene>
    <name evidence="1" type="ORF">PICMEDRAFT_71538</name>
</gene>
<evidence type="ECO:0000313" key="2">
    <source>
        <dbReference type="Proteomes" id="UP000094455"/>
    </source>
</evidence>
<dbReference type="InterPro" id="IPR036249">
    <property type="entry name" value="Thioredoxin-like_sf"/>
</dbReference>
<dbReference type="EMBL" id="KV454002">
    <property type="protein sequence ID" value="ODQ47466.1"/>
    <property type="molecule type" value="Genomic_DNA"/>
</dbReference>
<dbReference type="InterPro" id="IPR009737">
    <property type="entry name" value="Aim32/Apd1-like"/>
</dbReference>
<protein>
    <recommendedName>
        <fullName evidence="3">Actin patches distal protein 1</fullName>
    </recommendedName>
</protein>
<dbReference type="OrthoDB" id="10253744at2759"/>
<reference evidence="1 2" key="1">
    <citation type="journal article" date="2016" name="Proc. Natl. Acad. Sci. U.S.A.">
        <title>Comparative genomics of biotechnologically important yeasts.</title>
        <authorList>
            <person name="Riley R."/>
            <person name="Haridas S."/>
            <person name="Wolfe K.H."/>
            <person name="Lopes M.R."/>
            <person name="Hittinger C.T."/>
            <person name="Goeker M."/>
            <person name="Salamov A.A."/>
            <person name="Wisecaver J.H."/>
            <person name="Long T.M."/>
            <person name="Calvey C.H."/>
            <person name="Aerts A.L."/>
            <person name="Barry K.W."/>
            <person name="Choi C."/>
            <person name="Clum A."/>
            <person name="Coughlan A.Y."/>
            <person name="Deshpande S."/>
            <person name="Douglass A.P."/>
            <person name="Hanson S.J."/>
            <person name="Klenk H.-P."/>
            <person name="LaButti K.M."/>
            <person name="Lapidus A."/>
            <person name="Lindquist E.A."/>
            <person name="Lipzen A.M."/>
            <person name="Meier-Kolthoff J.P."/>
            <person name="Ohm R.A."/>
            <person name="Otillar R.P."/>
            <person name="Pangilinan J.L."/>
            <person name="Peng Y."/>
            <person name="Rokas A."/>
            <person name="Rosa C.A."/>
            <person name="Scheuner C."/>
            <person name="Sibirny A.A."/>
            <person name="Slot J.C."/>
            <person name="Stielow J.B."/>
            <person name="Sun H."/>
            <person name="Kurtzman C.P."/>
            <person name="Blackwell M."/>
            <person name="Grigoriev I.V."/>
            <person name="Jeffries T.W."/>
        </authorList>
    </citation>
    <scope>NUCLEOTIDE SEQUENCE [LARGE SCALE GENOMIC DNA]</scope>
    <source>
        <strain evidence="1 2">NRRL Y-2026</strain>
    </source>
</reference>
<dbReference type="CDD" id="cd03062">
    <property type="entry name" value="TRX_Fd_Sucrase"/>
    <property type="match status" value="1"/>
</dbReference>
<dbReference type="STRING" id="763406.A0A1E3NMZ2"/>
<organism evidence="1 2">
    <name type="scientific">Pichia membranifaciens NRRL Y-2026</name>
    <dbReference type="NCBI Taxonomy" id="763406"/>
    <lineage>
        <taxon>Eukaryota</taxon>
        <taxon>Fungi</taxon>
        <taxon>Dikarya</taxon>
        <taxon>Ascomycota</taxon>
        <taxon>Saccharomycotina</taxon>
        <taxon>Pichiomycetes</taxon>
        <taxon>Pichiales</taxon>
        <taxon>Pichiaceae</taxon>
        <taxon>Pichia</taxon>
    </lineage>
</organism>
<sequence>MNYLKSLKSRVVGDNSESKIAEILPVSSEPFECKPNECVNGFKESCFSLRSDAAATPLYETAEPSSLHFLVSTGTTDWEHDAFEQKGTILNTFNSKANNLARSSNITIKSNVTNEPLNISDPQSITLNKLDVLILPWFVWIRGITKDNIDEVFTKIKQILQSEKNDDTVKGNQAENLISKLTNVEGLVVTKDPNMSVILLCSHRTRDKKCGITAPIMKKEFDSQLRDLELYRDSGDDRPGGVKVIFVNHVGGHKFAANVLIYNKHGEFVWFARCTPLNVKFILNETVQHHKVFPANVRACSTFNAVKW</sequence>
<accession>A0A1E3NMZ2</accession>
<dbReference type="Pfam" id="PF06999">
    <property type="entry name" value="Suc_Fer-like"/>
    <property type="match status" value="1"/>
</dbReference>
<keyword evidence="2" id="KW-1185">Reference proteome</keyword>
<dbReference type="Gene3D" id="3.40.30.10">
    <property type="entry name" value="Glutaredoxin"/>
    <property type="match status" value="1"/>
</dbReference>
<dbReference type="SUPFAM" id="SSF52833">
    <property type="entry name" value="Thioredoxin-like"/>
    <property type="match status" value="1"/>
</dbReference>
<proteinExistence type="predicted"/>
<evidence type="ECO:0000313" key="1">
    <source>
        <dbReference type="EMBL" id="ODQ47466.1"/>
    </source>
</evidence>
<dbReference type="PANTHER" id="PTHR31902:SF14">
    <property type="entry name" value="ACTIN PATCHES DISTAL PROTEIN 1"/>
    <property type="match status" value="1"/>
</dbReference>